<evidence type="ECO:0000313" key="4">
    <source>
        <dbReference type="EMBL" id="PYI29007.1"/>
    </source>
</evidence>
<dbReference type="PANTHER" id="PTHR45681:SF6">
    <property type="entry name" value="POLYKETIDE SYNTHASE 37"/>
    <property type="match status" value="1"/>
</dbReference>
<name>A0A2V5IXM4_9EURO</name>
<dbReference type="AlphaFoldDB" id="A0A2V5IXM4"/>
<dbReference type="EMBL" id="KZ825538">
    <property type="protein sequence ID" value="PYI29007.1"/>
    <property type="molecule type" value="Genomic_DNA"/>
</dbReference>
<evidence type="ECO:0000256" key="2">
    <source>
        <dbReference type="ARBA" id="ARBA00023268"/>
    </source>
</evidence>
<dbReference type="CDD" id="cd02440">
    <property type="entry name" value="AdoMet_MTases"/>
    <property type="match status" value="1"/>
</dbReference>
<dbReference type="Gene3D" id="3.40.50.150">
    <property type="entry name" value="Vaccinia Virus protein VP39"/>
    <property type="match status" value="1"/>
</dbReference>
<dbReference type="Pfam" id="PF08242">
    <property type="entry name" value="Methyltransf_12"/>
    <property type="match status" value="1"/>
</dbReference>
<keyword evidence="2" id="KW-0511">Multifunctional enzyme</keyword>
<evidence type="ECO:0000313" key="5">
    <source>
        <dbReference type="Proteomes" id="UP000248817"/>
    </source>
</evidence>
<dbReference type="SUPFAM" id="SSF53335">
    <property type="entry name" value="S-adenosyl-L-methionine-dependent methyltransferases"/>
    <property type="match status" value="1"/>
</dbReference>
<dbReference type="PANTHER" id="PTHR45681">
    <property type="entry name" value="POLYKETIDE SYNTHASE 44-RELATED"/>
    <property type="match status" value="1"/>
</dbReference>
<reference evidence="4 5" key="1">
    <citation type="submission" date="2018-02" db="EMBL/GenBank/DDBJ databases">
        <title>The genomes of Aspergillus section Nigri reveals drivers in fungal speciation.</title>
        <authorList>
            <consortium name="DOE Joint Genome Institute"/>
            <person name="Vesth T.C."/>
            <person name="Nybo J."/>
            <person name="Theobald S."/>
            <person name="Brandl J."/>
            <person name="Frisvad J.C."/>
            <person name="Nielsen K.F."/>
            <person name="Lyhne E.K."/>
            <person name="Kogle M.E."/>
            <person name="Kuo A."/>
            <person name="Riley R."/>
            <person name="Clum A."/>
            <person name="Nolan M."/>
            <person name="Lipzen A."/>
            <person name="Salamov A."/>
            <person name="Henrissat B."/>
            <person name="Wiebenga A."/>
            <person name="De vries R.P."/>
            <person name="Grigoriev I.V."/>
            <person name="Mortensen U.H."/>
            <person name="Andersen M.R."/>
            <person name="Baker S.E."/>
        </authorList>
    </citation>
    <scope>NUCLEOTIDE SEQUENCE [LARGE SCALE GENOMIC DNA]</scope>
    <source>
        <strain evidence="4 5">CBS 114.80</strain>
    </source>
</reference>
<dbReference type="InterPro" id="IPR013217">
    <property type="entry name" value="Methyltransf_12"/>
</dbReference>
<protein>
    <submittedName>
        <fullName evidence="4">S-adenosyl-L-methionine-dependent methyltransferase</fullName>
    </submittedName>
</protein>
<organism evidence="4 5">
    <name type="scientific">Aspergillus indologenus CBS 114.80</name>
    <dbReference type="NCBI Taxonomy" id="1450541"/>
    <lineage>
        <taxon>Eukaryota</taxon>
        <taxon>Fungi</taxon>
        <taxon>Dikarya</taxon>
        <taxon>Ascomycota</taxon>
        <taxon>Pezizomycotina</taxon>
        <taxon>Eurotiomycetes</taxon>
        <taxon>Eurotiomycetidae</taxon>
        <taxon>Eurotiales</taxon>
        <taxon>Aspergillaceae</taxon>
        <taxon>Aspergillus</taxon>
        <taxon>Aspergillus subgen. Circumdati</taxon>
    </lineage>
</organism>
<dbReference type="InterPro" id="IPR050444">
    <property type="entry name" value="Polyketide_Synthase"/>
</dbReference>
<feature type="domain" description="Methyltransferase type 12" evidence="3">
    <location>
        <begin position="185"/>
        <end position="290"/>
    </location>
</feature>
<proteinExistence type="predicted"/>
<dbReference type="InterPro" id="IPR029063">
    <property type="entry name" value="SAM-dependent_MTases_sf"/>
</dbReference>
<dbReference type="GO" id="GO:0032259">
    <property type="term" value="P:methylation"/>
    <property type="evidence" value="ECO:0007669"/>
    <property type="project" value="UniProtKB-KW"/>
</dbReference>
<dbReference type="Proteomes" id="UP000248817">
    <property type="component" value="Unassembled WGS sequence"/>
</dbReference>
<evidence type="ECO:0000256" key="1">
    <source>
        <dbReference type="ARBA" id="ARBA00022679"/>
    </source>
</evidence>
<accession>A0A2V5IXM4</accession>
<keyword evidence="4" id="KW-0489">Methyltransferase</keyword>
<dbReference type="GO" id="GO:0008168">
    <property type="term" value="F:methyltransferase activity"/>
    <property type="evidence" value="ECO:0007669"/>
    <property type="project" value="UniProtKB-KW"/>
</dbReference>
<keyword evidence="5" id="KW-1185">Reference proteome</keyword>
<evidence type="ECO:0000259" key="3">
    <source>
        <dbReference type="Pfam" id="PF08242"/>
    </source>
</evidence>
<sequence>MTTSNPAWQTVDLQWHSTMPAHPVTTLLHPTRPSTIEQNLIARMWVLCAIEMHPKLQAIPATNLTRPHFARYRAFIAAEFERFHHPNYPQVPDSRALLELSSAERHSLMTALREQTRDTELWPVIEGPWRVYENVVDIVEGRVKLVKVLLKDGLLERFYDWANGLSEVRPLFRLLGQSRPGLRVLEIGAGTGGTTARALEGLAGGTEGPGFGKYVFTDISTLFFEKARERFQGYEGVEYRALDITKDPAEQGFEVGGFDVLVASNVLHATPCLVETLKYCRLLLQPKGVLFLQELSPPGKYVDYMVGLLPGWWLGAADGRADGPCVPPEEWDQRLQLAGFEGLHAVGLDSEPPFYYNANMLARPAA</sequence>
<gene>
    <name evidence="4" type="ORF">BP00DRAFT_459003</name>
</gene>
<keyword evidence="1 4" id="KW-0808">Transferase</keyword>